<reference evidence="12 13" key="1">
    <citation type="submission" date="2014-11" db="EMBL/GenBank/DDBJ databases">
        <title>Genome sequencing of Pantoea rodasii ND03.</title>
        <authorList>
            <person name="Muhamad Yunos N.Y."/>
            <person name="Chan K.-G."/>
        </authorList>
    </citation>
    <scope>NUCLEOTIDE SEQUENCE [LARGE SCALE GENOMIC DNA]</scope>
    <source>
        <strain evidence="12 13">ND03</strain>
    </source>
</reference>
<dbReference type="PROSITE" id="PS00216">
    <property type="entry name" value="SUGAR_TRANSPORT_1"/>
    <property type="match status" value="1"/>
</dbReference>
<feature type="transmembrane region" description="Helical" evidence="10">
    <location>
        <begin position="270"/>
        <end position="292"/>
    </location>
</feature>
<dbReference type="Pfam" id="PF00083">
    <property type="entry name" value="Sugar_tr"/>
    <property type="match status" value="1"/>
</dbReference>
<dbReference type="SUPFAM" id="SSF103473">
    <property type="entry name" value="MFS general substrate transporter"/>
    <property type="match status" value="1"/>
</dbReference>
<dbReference type="InterPro" id="IPR005829">
    <property type="entry name" value="Sugar_transporter_CS"/>
</dbReference>
<evidence type="ECO:0000256" key="5">
    <source>
        <dbReference type="ARBA" id="ARBA00022597"/>
    </source>
</evidence>
<feature type="transmembrane region" description="Helical" evidence="10">
    <location>
        <begin position="304"/>
        <end position="326"/>
    </location>
</feature>
<evidence type="ECO:0000256" key="4">
    <source>
        <dbReference type="ARBA" id="ARBA00022475"/>
    </source>
</evidence>
<evidence type="ECO:0000256" key="9">
    <source>
        <dbReference type="RuleBase" id="RU003346"/>
    </source>
</evidence>
<feature type="transmembrane region" description="Helical" evidence="10">
    <location>
        <begin position="187"/>
        <end position="210"/>
    </location>
</feature>
<evidence type="ECO:0000256" key="2">
    <source>
        <dbReference type="ARBA" id="ARBA00010992"/>
    </source>
</evidence>
<feature type="transmembrane region" description="Helical" evidence="10">
    <location>
        <begin position="338"/>
        <end position="360"/>
    </location>
</feature>
<feature type="transmembrane region" description="Helical" evidence="10">
    <location>
        <begin position="403"/>
        <end position="423"/>
    </location>
</feature>
<dbReference type="PANTHER" id="PTHR48020">
    <property type="entry name" value="PROTON MYO-INOSITOL COTRANSPORTER"/>
    <property type="match status" value="1"/>
</dbReference>
<accession>A0A0B1QWU1</accession>
<feature type="transmembrane region" description="Helical" evidence="10">
    <location>
        <begin position="23"/>
        <end position="48"/>
    </location>
</feature>
<protein>
    <submittedName>
        <fullName evidence="12">IolT</fullName>
    </submittedName>
</protein>
<dbReference type="InterPro" id="IPR050814">
    <property type="entry name" value="Myo-inositol_Transporter"/>
</dbReference>
<dbReference type="PRINTS" id="PR00171">
    <property type="entry name" value="SUGRTRNSPORT"/>
</dbReference>
<feature type="transmembrane region" description="Helical" evidence="10">
    <location>
        <begin position="124"/>
        <end position="148"/>
    </location>
</feature>
<dbReference type="GO" id="GO:0022857">
    <property type="term" value="F:transmembrane transporter activity"/>
    <property type="evidence" value="ECO:0007669"/>
    <property type="project" value="InterPro"/>
</dbReference>
<evidence type="ECO:0000256" key="10">
    <source>
        <dbReference type="SAM" id="Phobius"/>
    </source>
</evidence>
<feature type="transmembrane region" description="Helical" evidence="10">
    <location>
        <begin position="68"/>
        <end position="88"/>
    </location>
</feature>
<evidence type="ECO:0000256" key="7">
    <source>
        <dbReference type="ARBA" id="ARBA00022989"/>
    </source>
</evidence>
<keyword evidence="5" id="KW-0762">Sugar transport</keyword>
<keyword evidence="8 10" id="KW-0472">Membrane</keyword>
<proteinExistence type="inferred from homology"/>
<evidence type="ECO:0000256" key="6">
    <source>
        <dbReference type="ARBA" id="ARBA00022692"/>
    </source>
</evidence>
<keyword evidence="6 10" id="KW-0812">Transmembrane</keyword>
<dbReference type="FunFam" id="1.20.1250.20:FF:000218">
    <property type="entry name" value="facilitated trehalose transporter Tret1"/>
    <property type="match status" value="1"/>
</dbReference>
<dbReference type="RefSeq" id="WP_039337019.1">
    <property type="nucleotide sequence ID" value="NZ_JTJJ01000148.1"/>
</dbReference>
<dbReference type="Gene3D" id="1.20.1250.20">
    <property type="entry name" value="MFS general substrate transporter like domains"/>
    <property type="match status" value="1"/>
</dbReference>
<dbReference type="GO" id="GO:0005886">
    <property type="term" value="C:plasma membrane"/>
    <property type="evidence" value="ECO:0007669"/>
    <property type="project" value="UniProtKB-SubCell"/>
</dbReference>
<feature type="transmembrane region" description="Helical" evidence="10">
    <location>
        <begin position="100"/>
        <end position="118"/>
    </location>
</feature>
<feature type="transmembrane region" description="Helical" evidence="10">
    <location>
        <begin position="366"/>
        <end position="391"/>
    </location>
</feature>
<dbReference type="PROSITE" id="PS50850">
    <property type="entry name" value="MFS"/>
    <property type="match status" value="1"/>
</dbReference>
<evidence type="ECO:0000313" key="12">
    <source>
        <dbReference type="EMBL" id="KHJ65243.1"/>
    </source>
</evidence>
<evidence type="ECO:0000259" key="11">
    <source>
        <dbReference type="PROSITE" id="PS50850"/>
    </source>
</evidence>
<evidence type="ECO:0000256" key="8">
    <source>
        <dbReference type="ARBA" id="ARBA00023136"/>
    </source>
</evidence>
<evidence type="ECO:0000256" key="1">
    <source>
        <dbReference type="ARBA" id="ARBA00004651"/>
    </source>
</evidence>
<evidence type="ECO:0000313" key="13">
    <source>
        <dbReference type="Proteomes" id="UP000030853"/>
    </source>
</evidence>
<dbReference type="EMBL" id="JTJJ01000148">
    <property type="protein sequence ID" value="KHJ65243.1"/>
    <property type="molecule type" value="Genomic_DNA"/>
</dbReference>
<dbReference type="InterPro" id="IPR003663">
    <property type="entry name" value="Sugar/inositol_transpt"/>
</dbReference>
<name>A0A0B1QWU1_9GAMM</name>
<dbReference type="PANTHER" id="PTHR48020:SF12">
    <property type="entry name" value="PROTON MYO-INOSITOL COTRANSPORTER"/>
    <property type="match status" value="1"/>
</dbReference>
<dbReference type="AlphaFoldDB" id="A0A0B1QWU1"/>
<dbReference type="InterPro" id="IPR020846">
    <property type="entry name" value="MFS_dom"/>
</dbReference>
<dbReference type="InterPro" id="IPR005828">
    <property type="entry name" value="MFS_sugar_transport-like"/>
</dbReference>
<comment type="subcellular location">
    <subcellularLocation>
        <location evidence="1">Cell membrane</location>
        <topology evidence="1">Multi-pass membrane protein</topology>
    </subcellularLocation>
</comment>
<sequence>MQGTSQDTTDRSDSLNLTVKQRLFFVVLVATMGALAFGYDTGIISGSLPYMTLPRDQGGLDLTPFTEGLITSSLTFGSAIGAFMSGYVSDRFGRRITLRTLALIFVAGALGTTIAPNIEVMVVMRFILGIAVGGGSSTVPVFIAEIAGPKQRAPLVSRNELMIVSGQLLAYIVSASMSLLLHDPQMWRYMLALAMIPGALLFVGTFFVPASPHWMVSEGRFDEALRILRTLREHPREVKKEMTEMRQAAREARKGPPARELLQQKWVMRLLMVGSAMGLVIQFTGVNAFMYYTPIILKSTGLGTSAAIAATIGNGVVSVVATFAGIKAISHFGRRAMLMTGLSVVIAMQLALGATLLLMPQSMTQSLLALACILVFLFFMQMCISPVYWLLMSELFPMKVRGVLTGSAVSFQWICNAIVAFAFPPLLSVVGNSAFFIFAAINVASLVFVFTMLPETRGKSLEQIESDMRQHFGEENNESVQTANP</sequence>
<dbReference type="InterPro" id="IPR036259">
    <property type="entry name" value="MFS_trans_sf"/>
</dbReference>
<feature type="transmembrane region" description="Helical" evidence="10">
    <location>
        <begin position="435"/>
        <end position="453"/>
    </location>
</feature>
<keyword evidence="7 10" id="KW-1133">Transmembrane helix</keyword>
<feature type="domain" description="Major facilitator superfamily (MFS) profile" evidence="11">
    <location>
        <begin position="26"/>
        <end position="457"/>
    </location>
</feature>
<evidence type="ECO:0000256" key="3">
    <source>
        <dbReference type="ARBA" id="ARBA00022448"/>
    </source>
</evidence>
<feature type="transmembrane region" description="Helical" evidence="10">
    <location>
        <begin position="160"/>
        <end position="181"/>
    </location>
</feature>
<keyword evidence="3 9" id="KW-0813">Transport</keyword>
<dbReference type="Proteomes" id="UP000030853">
    <property type="component" value="Unassembled WGS sequence"/>
</dbReference>
<gene>
    <name evidence="12" type="ORF">QU24_25630</name>
</gene>
<dbReference type="NCBIfam" id="TIGR00879">
    <property type="entry name" value="SP"/>
    <property type="match status" value="1"/>
</dbReference>
<comment type="similarity">
    <text evidence="2 9">Belongs to the major facilitator superfamily. Sugar transporter (TC 2.A.1.1) family.</text>
</comment>
<keyword evidence="4" id="KW-1003">Cell membrane</keyword>
<dbReference type="PROSITE" id="PS00217">
    <property type="entry name" value="SUGAR_TRANSPORT_2"/>
    <property type="match status" value="1"/>
</dbReference>
<organism evidence="12 13">
    <name type="scientific">Pantoea rodasii</name>
    <dbReference type="NCBI Taxonomy" id="1076549"/>
    <lineage>
        <taxon>Bacteria</taxon>
        <taxon>Pseudomonadati</taxon>
        <taxon>Pseudomonadota</taxon>
        <taxon>Gammaproteobacteria</taxon>
        <taxon>Enterobacterales</taxon>
        <taxon>Erwiniaceae</taxon>
        <taxon>Pantoea</taxon>
    </lineage>
</organism>
<comment type="caution">
    <text evidence="12">The sequence shown here is derived from an EMBL/GenBank/DDBJ whole genome shotgun (WGS) entry which is preliminary data.</text>
</comment>